<evidence type="ECO:0000313" key="1">
    <source>
        <dbReference type="EMBL" id="QFG10460.1"/>
    </source>
</evidence>
<dbReference type="GeneID" id="64871760"/>
<sequence>MSTATTFKLCHECTAAIVNDDYSGMDEDTDYPRVSAFAESVGYLVEAGEFDGAGYWDCQACDQTQIGHGHLMETLT</sequence>
<dbReference type="KEGG" id="vg:64871760"/>
<name>A0A5J6TI58_9CAUD</name>
<accession>A0A5J6TI58</accession>
<dbReference type="EMBL" id="MN234188">
    <property type="protein sequence ID" value="QFG10460.1"/>
    <property type="molecule type" value="Genomic_DNA"/>
</dbReference>
<organism evidence="1 2">
    <name type="scientific">Mycobacterium phage Anthony</name>
    <dbReference type="NCBI Taxonomy" id="2599857"/>
    <lineage>
        <taxon>Viruses</taxon>
        <taxon>Duplodnaviria</taxon>
        <taxon>Heunggongvirae</taxon>
        <taxon>Uroviricota</taxon>
        <taxon>Caudoviricetes</taxon>
        <taxon>Anthonyvirus</taxon>
        <taxon>Anthonyvirus anthony</taxon>
    </lineage>
</organism>
<dbReference type="Proteomes" id="UP000327026">
    <property type="component" value="Segment"/>
</dbReference>
<protein>
    <submittedName>
        <fullName evidence="1">Uncharacterized protein</fullName>
    </submittedName>
</protein>
<keyword evidence="2" id="KW-1185">Reference proteome</keyword>
<proteinExistence type="predicted"/>
<gene>
    <name evidence="1" type="primary">90</name>
    <name evidence="1" type="ORF">PBI_ANTHONY_90</name>
</gene>
<dbReference type="RefSeq" id="YP_010062126.1">
    <property type="nucleotide sequence ID" value="NC_054790.1"/>
</dbReference>
<evidence type="ECO:0000313" key="2">
    <source>
        <dbReference type="Proteomes" id="UP000327026"/>
    </source>
</evidence>
<reference evidence="1 2" key="1">
    <citation type="submission" date="2019-07" db="EMBL/GenBank/DDBJ databases">
        <authorList>
            <person name="Garlena R.A."/>
            <person name="Russell D.A."/>
            <person name="Pope W.H."/>
            <person name="Jacobs-Sera D."/>
            <person name="Hatfull G.F."/>
        </authorList>
    </citation>
    <scope>NUCLEOTIDE SEQUENCE [LARGE SCALE GENOMIC DNA]</scope>
</reference>